<reference evidence="1" key="1">
    <citation type="submission" date="2024-03" db="EMBL/GenBank/DDBJ databases">
        <title>Diverse circular DNA viruses in blood, oral, and fecal samples of captive lemurs.</title>
        <authorList>
            <person name="Paietta E.N."/>
            <person name="Kraberger S."/>
            <person name="Lund M.C."/>
            <person name="Custer J.M."/>
            <person name="Vargas K.M."/>
            <person name="Ehmke E.E."/>
            <person name="Yoder A.D."/>
            <person name="Varsani A."/>
        </authorList>
    </citation>
    <scope>NUCLEOTIDE SEQUENCE</scope>
    <source>
        <strain evidence="1">Duke_24FS_4</strain>
    </source>
</reference>
<protein>
    <recommendedName>
        <fullName evidence="2">RNA polymerase sigma-70 region 4 domain-containing protein</fullName>
    </recommendedName>
</protein>
<proteinExistence type="predicted"/>
<name>A0AAU8B0K9_9CAUD</name>
<evidence type="ECO:0008006" key="2">
    <source>
        <dbReference type="Google" id="ProtNLM"/>
    </source>
</evidence>
<dbReference type="SUPFAM" id="SSF88659">
    <property type="entry name" value="Sigma3 and sigma4 domains of RNA polymerase sigma factors"/>
    <property type="match status" value="1"/>
</dbReference>
<accession>A0AAU8B0K9</accession>
<organism evidence="1">
    <name type="scientific">Dulem virus 35</name>
    <dbReference type="NCBI Taxonomy" id="3145753"/>
    <lineage>
        <taxon>Viruses</taxon>
        <taxon>Duplodnaviria</taxon>
        <taxon>Heunggongvirae</taxon>
        <taxon>Uroviricota</taxon>
        <taxon>Caudoviricetes</taxon>
    </lineage>
</organism>
<dbReference type="EMBL" id="PP511522">
    <property type="protein sequence ID" value="XCD05104.1"/>
    <property type="molecule type" value="Genomic_DNA"/>
</dbReference>
<sequence length="47" mass="5712">MTPREEQLFNLRNREYSLEECAYQMNCSLSTINRINKDMKKKIMKVI</sequence>
<evidence type="ECO:0000313" key="1">
    <source>
        <dbReference type="EMBL" id="XCD05104.1"/>
    </source>
</evidence>
<dbReference type="InterPro" id="IPR013324">
    <property type="entry name" value="RNA_pol_sigma_r3/r4-like"/>
</dbReference>